<reference evidence="1" key="1">
    <citation type="journal article" date="2014" name="Genome Announc.">
        <title>Draft Genome Sequences of Marine Flavobacterium Nonlabens Strains NR17, NR24, NR27, NR32, NR33, and Ara13.</title>
        <authorList>
            <person name="Nakanishi M."/>
            <person name="Meirelles P."/>
            <person name="Suzuki R."/>
            <person name="Takatani N."/>
            <person name="Mino S."/>
            <person name="Suda W."/>
            <person name="Oshima K."/>
            <person name="Hattori M."/>
            <person name="Ohkuma M."/>
            <person name="Hosokawa M."/>
            <person name="Miyashita K."/>
            <person name="Thompson F.L."/>
            <person name="Niwa A."/>
            <person name="Sawabe T."/>
            <person name="Sawabe T."/>
        </authorList>
    </citation>
    <scope>NUCLEOTIDE SEQUENCE [LARGE SCALE GENOMIC DNA]</scope>
    <source>
        <strain evidence="1">JCM 19294</strain>
    </source>
</reference>
<evidence type="ECO:0000313" key="2">
    <source>
        <dbReference type="Proteomes" id="UP000029221"/>
    </source>
</evidence>
<keyword evidence="2" id="KW-1185">Reference proteome</keyword>
<organism evidence="1 2">
    <name type="scientific">Nonlabens tegetincola</name>
    <dbReference type="NCBI Taxonomy" id="323273"/>
    <lineage>
        <taxon>Bacteria</taxon>
        <taxon>Pseudomonadati</taxon>
        <taxon>Bacteroidota</taxon>
        <taxon>Flavobacteriia</taxon>
        <taxon>Flavobacteriales</taxon>
        <taxon>Flavobacteriaceae</taxon>
        <taxon>Nonlabens</taxon>
    </lineage>
</organism>
<protein>
    <submittedName>
        <fullName evidence="1">Zn-ribbon-containing, possibly RNA-binding protein and truncated derivonativones</fullName>
    </submittedName>
</protein>
<dbReference type="RefSeq" id="WP_042278422.1">
    <property type="nucleotide sequence ID" value="NZ_BBML01000003.1"/>
</dbReference>
<dbReference type="InterPro" id="IPR007922">
    <property type="entry name" value="DciA-like"/>
</dbReference>
<dbReference type="Pfam" id="PF05258">
    <property type="entry name" value="DciA"/>
    <property type="match status" value="1"/>
</dbReference>
<dbReference type="eggNOG" id="COG5512">
    <property type="taxonomic scope" value="Bacteria"/>
</dbReference>
<evidence type="ECO:0000313" key="1">
    <source>
        <dbReference type="EMBL" id="GAK96887.1"/>
    </source>
</evidence>
<comment type="caution">
    <text evidence="1">The sequence shown here is derived from an EMBL/GenBank/DDBJ whole genome shotgun (WGS) entry which is preliminary data.</text>
</comment>
<dbReference type="PANTHER" id="PTHR36456:SF1">
    <property type="entry name" value="UPF0232 PROTEIN SCO3875"/>
    <property type="match status" value="1"/>
</dbReference>
<accession>A0A090Q3W9</accession>
<dbReference type="PANTHER" id="PTHR36456">
    <property type="entry name" value="UPF0232 PROTEIN SCO3875"/>
    <property type="match status" value="1"/>
</dbReference>
<dbReference type="Proteomes" id="UP000029221">
    <property type="component" value="Unassembled WGS sequence"/>
</dbReference>
<dbReference type="EMBL" id="BBML01000003">
    <property type="protein sequence ID" value="GAK96887.1"/>
    <property type="molecule type" value="Genomic_DNA"/>
</dbReference>
<gene>
    <name evidence="1" type="ORF">JCM19294_1196</name>
</gene>
<sequence>MRNNKKEDFVDMKEVLKNFKTENNLQKGFDKVDVNKAWEQVMGPGISNYTTHVKFDNGTLLVSLSSSVLRQELLYGRSKIVENLNEHLGKELIQKIILR</sequence>
<dbReference type="AlphaFoldDB" id="A0A090Q3W9"/>
<proteinExistence type="predicted"/>
<dbReference type="STRING" id="319236.BST91_03455"/>
<name>A0A090Q3W9_9FLAO</name>